<reference evidence="1 2" key="1">
    <citation type="submission" date="2019-03" db="EMBL/GenBank/DDBJ databases">
        <title>Single cell metagenomics reveals metabolic interactions within the superorganism composed of flagellate Streblomastix strix and complex community of Bacteroidetes bacteria on its surface.</title>
        <authorList>
            <person name="Treitli S.C."/>
            <person name="Kolisko M."/>
            <person name="Husnik F."/>
            <person name="Keeling P."/>
            <person name="Hampl V."/>
        </authorList>
    </citation>
    <scope>NUCLEOTIDE SEQUENCE [LARGE SCALE GENOMIC DNA]</scope>
    <source>
        <strain evidence="1">ST1C</strain>
    </source>
</reference>
<dbReference type="EMBL" id="SNRW01000004">
    <property type="protein sequence ID" value="KAA6404412.1"/>
    <property type="molecule type" value="Genomic_DNA"/>
</dbReference>
<evidence type="ECO:0000313" key="1">
    <source>
        <dbReference type="EMBL" id="KAA6404412.1"/>
    </source>
</evidence>
<gene>
    <name evidence="1" type="ORF">EZS28_000071</name>
</gene>
<evidence type="ECO:0000313" key="2">
    <source>
        <dbReference type="Proteomes" id="UP000324800"/>
    </source>
</evidence>
<sequence>MSQTTQGYFGKTAYGIESSEYLQFWIGFSTACISFYQFQLMKDATAIWGSAIFAREQAVISGNSLRGIYTKNSVSESILESIIEGKRYCGIFIDIPLCEIDRQVTVQTTGIPFNYKIPFDFTFRWDFLQDQKAVSLNKNDTIMNNHLAYHMIPPEKPEIVYLLAGEDSNGLEQQRYNVRINQNNFKQFIGTGAYPDPTKASITTMMHYLCDAFVRIIFDDSSIPQILNIDVIGELAGGAIKPQ</sequence>
<name>A0A5J4XBV0_9EUKA</name>
<organism evidence="1 2">
    <name type="scientific">Streblomastix strix</name>
    <dbReference type="NCBI Taxonomy" id="222440"/>
    <lineage>
        <taxon>Eukaryota</taxon>
        <taxon>Metamonada</taxon>
        <taxon>Preaxostyla</taxon>
        <taxon>Oxymonadida</taxon>
        <taxon>Streblomastigidae</taxon>
        <taxon>Streblomastix</taxon>
    </lineage>
</organism>
<dbReference type="Proteomes" id="UP000324800">
    <property type="component" value="Unassembled WGS sequence"/>
</dbReference>
<dbReference type="AlphaFoldDB" id="A0A5J4XBV0"/>
<protein>
    <submittedName>
        <fullName evidence="1">Uncharacterized protein</fullName>
    </submittedName>
</protein>
<proteinExistence type="predicted"/>
<comment type="caution">
    <text evidence="1">The sequence shown here is derived from an EMBL/GenBank/DDBJ whole genome shotgun (WGS) entry which is preliminary data.</text>
</comment>
<accession>A0A5J4XBV0</accession>